<dbReference type="InterPro" id="IPR038404">
    <property type="entry name" value="TRAP_DctP_sf"/>
</dbReference>
<comment type="caution">
    <text evidence="2">The sequence shown here is derived from an EMBL/GenBank/DDBJ whole genome shotgun (WGS) entry which is preliminary data.</text>
</comment>
<dbReference type="Proteomes" id="UP000252731">
    <property type="component" value="Unassembled WGS sequence"/>
</dbReference>
<reference evidence="2 3" key="1">
    <citation type="submission" date="2018-06" db="EMBL/GenBank/DDBJ databases">
        <title>Freshwater and sediment microbial communities from various areas in North America, analyzing microbe dynamics in response to fracking.</title>
        <authorList>
            <person name="Lamendella R."/>
        </authorList>
    </citation>
    <scope>NUCLEOTIDE SEQUENCE [LARGE SCALE GENOMIC DNA]</scope>
    <source>
        <strain evidence="2 3">14_TX</strain>
    </source>
</reference>
<evidence type="ECO:0000256" key="1">
    <source>
        <dbReference type="ARBA" id="ARBA00022729"/>
    </source>
</evidence>
<evidence type="ECO:0000313" key="3">
    <source>
        <dbReference type="Proteomes" id="UP000252731"/>
    </source>
</evidence>
<keyword evidence="1" id="KW-0732">Signal</keyword>
<dbReference type="AlphaFoldDB" id="A0A366JY33"/>
<dbReference type="PIRSF" id="PIRSF006470">
    <property type="entry name" value="DctB"/>
    <property type="match status" value="1"/>
</dbReference>
<evidence type="ECO:0000313" key="2">
    <source>
        <dbReference type="EMBL" id="RBP94429.1"/>
    </source>
</evidence>
<dbReference type="PANTHER" id="PTHR33376:SF2">
    <property type="entry name" value="DICARBOXYLATE-BINDING PERIPLASMIC PROTEIN"/>
    <property type="match status" value="1"/>
</dbReference>
<dbReference type="EMBL" id="QNSF01000004">
    <property type="protein sequence ID" value="RBP94429.1"/>
    <property type="molecule type" value="Genomic_DNA"/>
</dbReference>
<dbReference type="PANTHER" id="PTHR33376">
    <property type="match status" value="1"/>
</dbReference>
<dbReference type="Pfam" id="PF03480">
    <property type="entry name" value="DctP"/>
    <property type="match status" value="1"/>
</dbReference>
<sequence>MELFLRSLSSKGSKNKKGGFKMKKALKAASLATILSLALAGCGGGSSEKKTASADATEGKQTVLELSIPEPEGAKFDVAAKAFKEELENLTDDQMTVKIHYNNALGGEREVFELMGMGSLDMAIQSAGPMGNWVPEFNMFDLPFLFDNREHAHAVLDGEIGDELAQKFEEQTNVKVLGWVENGFVATSSNKAINSVEDVKGLKVRVQENELQIDAWKAYGADATPMAWTEVFTGLQQGVIDGHSNSLATIQTSKIFEVQTHVALLEDRYAPGPISISKTTFDGLTPDQQDAVLKAAAHAEPIGRQANEDKINEAAKFLKDQGLELTEPDKESFKAKTDGVYEKWAPKIGEEIIEKVKNLDY</sequence>
<accession>A0A366JY33</accession>
<dbReference type="GO" id="GO:0055085">
    <property type="term" value="P:transmembrane transport"/>
    <property type="evidence" value="ECO:0007669"/>
    <property type="project" value="InterPro"/>
</dbReference>
<dbReference type="InterPro" id="IPR018389">
    <property type="entry name" value="DctP_fam"/>
</dbReference>
<gene>
    <name evidence="2" type="ORF">DFO70_10468</name>
</gene>
<dbReference type="NCBIfam" id="TIGR00787">
    <property type="entry name" value="dctP"/>
    <property type="match status" value="1"/>
</dbReference>
<dbReference type="GO" id="GO:0030288">
    <property type="term" value="C:outer membrane-bounded periplasmic space"/>
    <property type="evidence" value="ECO:0007669"/>
    <property type="project" value="InterPro"/>
</dbReference>
<protein>
    <submittedName>
        <fullName evidence="2">Tripartite ATP-independent transporter DctP family solute receptor</fullName>
    </submittedName>
</protein>
<name>A0A366JY33_CYTFI</name>
<dbReference type="NCBIfam" id="NF037995">
    <property type="entry name" value="TRAP_S1"/>
    <property type="match status" value="1"/>
</dbReference>
<dbReference type="InterPro" id="IPR004682">
    <property type="entry name" value="TRAP_DctP"/>
</dbReference>
<proteinExistence type="predicted"/>
<keyword evidence="2" id="KW-0675">Receptor</keyword>
<dbReference type="GO" id="GO:0030246">
    <property type="term" value="F:carbohydrate binding"/>
    <property type="evidence" value="ECO:0007669"/>
    <property type="project" value="TreeGrafter"/>
</dbReference>
<keyword evidence="3" id="KW-1185">Reference proteome</keyword>
<dbReference type="Gene3D" id="3.40.190.170">
    <property type="entry name" value="Bacterial extracellular solute-binding protein, family 7"/>
    <property type="match status" value="1"/>
</dbReference>
<organism evidence="2 3">
    <name type="scientific">Cytobacillus firmus</name>
    <name type="common">Bacillus firmus</name>
    <dbReference type="NCBI Taxonomy" id="1399"/>
    <lineage>
        <taxon>Bacteria</taxon>
        <taxon>Bacillati</taxon>
        <taxon>Bacillota</taxon>
        <taxon>Bacilli</taxon>
        <taxon>Bacillales</taxon>
        <taxon>Bacillaceae</taxon>
        <taxon>Cytobacillus</taxon>
    </lineage>
</organism>